<accession>A0A411HLM1</accession>
<feature type="transmembrane region" description="Helical" evidence="1">
    <location>
        <begin position="50"/>
        <end position="75"/>
    </location>
</feature>
<dbReference type="KEGG" id="xbc:ELE36_13575"/>
<name>A0A411HLM1_9GAMM</name>
<evidence type="ECO:0000259" key="2">
    <source>
        <dbReference type="Pfam" id="PF13248"/>
    </source>
</evidence>
<feature type="transmembrane region" description="Helical" evidence="1">
    <location>
        <begin position="96"/>
        <end position="127"/>
    </location>
</feature>
<sequence length="130" mass="13189">MTMISCPACSHQVSDQATSCPNCGHPLVPAATTNVATYSNTSGTNTSVPAIVSLVFGLLSWCILPFIGAIVAVIAGHIARSEIRSAPAGTIDGDGMAIAGLILGWAHLVVVLLGLLFIFAVLGGFAAMSH</sequence>
<proteinExistence type="predicted"/>
<keyword evidence="1" id="KW-0472">Membrane</keyword>
<keyword evidence="1" id="KW-0812">Transmembrane</keyword>
<dbReference type="InterPro" id="IPR059113">
    <property type="entry name" value="Znf_ribbon"/>
</dbReference>
<dbReference type="OrthoDB" id="6183992at2"/>
<dbReference type="Pfam" id="PF13248">
    <property type="entry name" value="Zn_ribbon_3"/>
    <property type="match status" value="1"/>
</dbReference>
<protein>
    <submittedName>
        <fullName evidence="4">DUF4190 domain-containing protein</fullName>
    </submittedName>
</protein>
<dbReference type="Proteomes" id="UP000291562">
    <property type="component" value="Chromosome"/>
</dbReference>
<dbReference type="RefSeq" id="WP_129834167.1">
    <property type="nucleotide sequence ID" value="NZ_CP035704.1"/>
</dbReference>
<reference evidence="4 5" key="1">
    <citation type="submission" date="2019-01" db="EMBL/GenBank/DDBJ databases">
        <title>Pseudolysobacter antarctica gen. nov., sp. nov., isolated from Fildes Peninsula, Antarctica.</title>
        <authorList>
            <person name="Wei Z."/>
            <person name="Peng F."/>
        </authorList>
    </citation>
    <scope>NUCLEOTIDE SEQUENCE [LARGE SCALE GENOMIC DNA]</scope>
    <source>
        <strain evidence="4 5">AQ6-296</strain>
    </source>
</reference>
<keyword evidence="5" id="KW-1185">Reference proteome</keyword>
<keyword evidence="1" id="KW-1133">Transmembrane helix</keyword>
<evidence type="ECO:0000256" key="1">
    <source>
        <dbReference type="SAM" id="Phobius"/>
    </source>
</evidence>
<evidence type="ECO:0000313" key="4">
    <source>
        <dbReference type="EMBL" id="QBB71300.1"/>
    </source>
</evidence>
<evidence type="ECO:0000259" key="3">
    <source>
        <dbReference type="Pfam" id="PF13828"/>
    </source>
</evidence>
<evidence type="ECO:0000313" key="5">
    <source>
        <dbReference type="Proteomes" id="UP000291562"/>
    </source>
</evidence>
<dbReference type="Pfam" id="PF13828">
    <property type="entry name" value="DUF4190"/>
    <property type="match status" value="1"/>
</dbReference>
<organism evidence="4 5">
    <name type="scientific">Pseudolysobacter antarcticus</name>
    <dbReference type="NCBI Taxonomy" id="2511995"/>
    <lineage>
        <taxon>Bacteria</taxon>
        <taxon>Pseudomonadati</taxon>
        <taxon>Pseudomonadota</taxon>
        <taxon>Gammaproteobacteria</taxon>
        <taxon>Lysobacterales</taxon>
        <taxon>Rhodanobacteraceae</taxon>
        <taxon>Pseudolysobacter</taxon>
    </lineage>
</organism>
<gene>
    <name evidence="4" type="ORF">ELE36_13575</name>
</gene>
<feature type="domain" description="Putative zinc-ribbon" evidence="2">
    <location>
        <begin position="3"/>
        <end position="27"/>
    </location>
</feature>
<feature type="domain" description="DUF4190" evidence="3">
    <location>
        <begin position="50"/>
        <end position="113"/>
    </location>
</feature>
<dbReference type="AlphaFoldDB" id="A0A411HLM1"/>
<dbReference type="EMBL" id="CP035704">
    <property type="protein sequence ID" value="QBB71300.1"/>
    <property type="molecule type" value="Genomic_DNA"/>
</dbReference>
<dbReference type="InterPro" id="IPR025241">
    <property type="entry name" value="DUF4190"/>
</dbReference>